<dbReference type="InterPro" id="IPR035441">
    <property type="entry name" value="TFIIS/LEDGF_dom_sf"/>
</dbReference>
<feature type="compositionally biased region" description="Low complexity" evidence="1">
    <location>
        <begin position="109"/>
        <end position="142"/>
    </location>
</feature>
<protein>
    <recommendedName>
        <fullName evidence="2">TFIIS N-terminal domain-containing protein</fullName>
    </recommendedName>
</protein>
<name>A0A9D4TJA8_CHLVU</name>
<dbReference type="Proteomes" id="UP001055712">
    <property type="component" value="Unassembled WGS sequence"/>
</dbReference>
<dbReference type="SUPFAM" id="SSF47676">
    <property type="entry name" value="Conserved domain common to transcription factors TFIIS, elongin A, CRSP70"/>
    <property type="match status" value="1"/>
</dbReference>
<reference evidence="3" key="1">
    <citation type="journal article" date="2019" name="Plant J.">
        <title>Chlorella vulgaris genome assembly and annotation reveals the molecular basis for metabolic acclimation to high light conditions.</title>
        <authorList>
            <person name="Cecchin M."/>
            <person name="Marcolungo L."/>
            <person name="Rossato M."/>
            <person name="Girolomoni L."/>
            <person name="Cosentino E."/>
            <person name="Cuine S."/>
            <person name="Li-Beisson Y."/>
            <person name="Delledonne M."/>
            <person name="Ballottari M."/>
        </authorList>
    </citation>
    <scope>NUCLEOTIDE SEQUENCE</scope>
    <source>
        <strain evidence="3">211/11P</strain>
    </source>
</reference>
<dbReference type="Gene3D" id="1.20.930.10">
    <property type="entry name" value="Conserved domain common to transcription factors TFIIS, elongin A, CRSP70"/>
    <property type="match status" value="1"/>
</dbReference>
<comment type="caution">
    <text evidence="3">The sequence shown here is derived from an EMBL/GenBank/DDBJ whole genome shotgun (WGS) entry which is preliminary data.</text>
</comment>
<organism evidence="3 4">
    <name type="scientific">Chlorella vulgaris</name>
    <name type="common">Green alga</name>
    <dbReference type="NCBI Taxonomy" id="3077"/>
    <lineage>
        <taxon>Eukaryota</taxon>
        <taxon>Viridiplantae</taxon>
        <taxon>Chlorophyta</taxon>
        <taxon>core chlorophytes</taxon>
        <taxon>Trebouxiophyceae</taxon>
        <taxon>Chlorellales</taxon>
        <taxon>Chlorellaceae</taxon>
        <taxon>Chlorella clade</taxon>
        <taxon>Chlorella</taxon>
    </lineage>
</organism>
<evidence type="ECO:0000256" key="1">
    <source>
        <dbReference type="SAM" id="MobiDB-lite"/>
    </source>
</evidence>
<evidence type="ECO:0000259" key="2">
    <source>
        <dbReference type="Pfam" id="PF08711"/>
    </source>
</evidence>
<gene>
    <name evidence="3" type="ORF">D9Q98_006933</name>
</gene>
<evidence type="ECO:0000313" key="4">
    <source>
        <dbReference type="Proteomes" id="UP001055712"/>
    </source>
</evidence>
<reference evidence="3" key="2">
    <citation type="submission" date="2020-11" db="EMBL/GenBank/DDBJ databases">
        <authorList>
            <person name="Cecchin M."/>
            <person name="Marcolungo L."/>
            <person name="Rossato M."/>
            <person name="Girolomoni L."/>
            <person name="Cosentino E."/>
            <person name="Cuine S."/>
            <person name="Li-Beisson Y."/>
            <person name="Delledonne M."/>
            <person name="Ballottari M."/>
        </authorList>
    </citation>
    <scope>NUCLEOTIDE SEQUENCE</scope>
    <source>
        <strain evidence="3">211/11P</strain>
        <tissue evidence="3">Whole cell</tissue>
    </source>
</reference>
<dbReference type="InterPro" id="IPR017923">
    <property type="entry name" value="TFIIS_N"/>
</dbReference>
<keyword evidence="4" id="KW-1185">Reference proteome</keyword>
<proteinExistence type="predicted"/>
<accession>A0A9D4TJA8</accession>
<evidence type="ECO:0000313" key="3">
    <source>
        <dbReference type="EMBL" id="KAI3426989.1"/>
    </source>
</evidence>
<dbReference type="EMBL" id="SIDB01000010">
    <property type="protein sequence ID" value="KAI3426989.1"/>
    <property type="molecule type" value="Genomic_DNA"/>
</dbReference>
<sequence>MLTAVKKADLGDSAEQVNETWFNRRPAALPPRLAPFLCSCQPPCCCPGRSNELWMLKLLKKQRVNTKMLGATQAGRRIKVLAKHSKPDVAAAATAVIAAWKDAVRQEAADNTAATAGDGKAAASTAGGPASSRQSPQQQRPR</sequence>
<dbReference type="AlphaFoldDB" id="A0A9D4TJA8"/>
<feature type="region of interest" description="Disordered" evidence="1">
    <location>
        <begin position="107"/>
        <end position="142"/>
    </location>
</feature>
<dbReference type="Pfam" id="PF08711">
    <property type="entry name" value="Med26"/>
    <property type="match status" value="1"/>
</dbReference>
<feature type="domain" description="TFIIS N-terminal" evidence="2">
    <location>
        <begin position="55"/>
        <end position="104"/>
    </location>
</feature>